<dbReference type="Proteomes" id="UP001596023">
    <property type="component" value="Unassembled WGS sequence"/>
</dbReference>
<keyword evidence="5" id="KW-1185">Reference proteome</keyword>
<feature type="domain" description="Transposase IS66 central" evidence="3">
    <location>
        <begin position="180"/>
        <end position="463"/>
    </location>
</feature>
<protein>
    <submittedName>
        <fullName evidence="4">IS66 family transposase</fullName>
    </submittedName>
</protein>
<evidence type="ECO:0000313" key="4">
    <source>
        <dbReference type="EMBL" id="MFC4677199.1"/>
    </source>
</evidence>
<reference evidence="5" key="1">
    <citation type="journal article" date="2019" name="Int. J. Syst. Evol. Microbiol.">
        <title>The Global Catalogue of Microorganisms (GCM) 10K type strain sequencing project: providing services to taxonomists for standard genome sequencing and annotation.</title>
        <authorList>
            <consortium name="The Broad Institute Genomics Platform"/>
            <consortium name="The Broad Institute Genome Sequencing Center for Infectious Disease"/>
            <person name="Wu L."/>
            <person name="Ma J."/>
        </authorList>
    </citation>
    <scope>NUCLEOTIDE SEQUENCE [LARGE SCALE GENOMIC DNA]</scope>
    <source>
        <strain evidence="5">CCUG 66188</strain>
    </source>
</reference>
<keyword evidence="1" id="KW-0175">Coiled coil</keyword>
<feature type="compositionally biased region" description="Basic and acidic residues" evidence="2">
    <location>
        <begin position="73"/>
        <end position="84"/>
    </location>
</feature>
<dbReference type="InterPro" id="IPR004291">
    <property type="entry name" value="Transposase_IS66_central"/>
</dbReference>
<dbReference type="PANTHER" id="PTHR33678:SF2">
    <property type="match status" value="1"/>
</dbReference>
<dbReference type="InterPro" id="IPR052344">
    <property type="entry name" value="Transposase-related"/>
</dbReference>
<evidence type="ECO:0000313" key="5">
    <source>
        <dbReference type="Proteomes" id="UP001596023"/>
    </source>
</evidence>
<feature type="compositionally biased region" description="Basic and acidic residues" evidence="2">
    <location>
        <begin position="93"/>
        <end position="102"/>
    </location>
</feature>
<comment type="caution">
    <text evidence="4">The sequence shown here is derived from an EMBL/GenBank/DDBJ whole genome shotgun (WGS) entry which is preliminary data.</text>
</comment>
<dbReference type="RefSeq" id="WP_380002139.1">
    <property type="nucleotide sequence ID" value="NZ_JBHSGN010000220.1"/>
</dbReference>
<name>A0ABV9L3V7_9BACT</name>
<evidence type="ECO:0000259" key="3">
    <source>
        <dbReference type="Pfam" id="PF03050"/>
    </source>
</evidence>
<gene>
    <name evidence="4" type="ORF">ACFO6W_26320</name>
</gene>
<feature type="coiled-coil region" evidence="1">
    <location>
        <begin position="21"/>
        <end position="48"/>
    </location>
</feature>
<dbReference type="NCBIfam" id="NF033517">
    <property type="entry name" value="transpos_IS66"/>
    <property type="match status" value="1"/>
</dbReference>
<evidence type="ECO:0000256" key="2">
    <source>
        <dbReference type="SAM" id="MobiDB-lite"/>
    </source>
</evidence>
<evidence type="ECO:0000256" key="1">
    <source>
        <dbReference type="SAM" id="Coils"/>
    </source>
</evidence>
<feature type="region of interest" description="Disordered" evidence="2">
    <location>
        <begin position="68"/>
        <end position="102"/>
    </location>
</feature>
<dbReference type="EMBL" id="JBHSGN010000220">
    <property type="protein sequence ID" value="MFC4677199.1"/>
    <property type="molecule type" value="Genomic_DNA"/>
</dbReference>
<organism evidence="4 5">
    <name type="scientific">Dysgonomonas termitidis</name>
    <dbReference type="NCBI Taxonomy" id="1516126"/>
    <lineage>
        <taxon>Bacteria</taxon>
        <taxon>Pseudomonadati</taxon>
        <taxon>Bacteroidota</taxon>
        <taxon>Bacteroidia</taxon>
        <taxon>Bacteroidales</taxon>
        <taxon>Dysgonomonadaceae</taxon>
        <taxon>Dysgonomonas</taxon>
    </lineage>
</organism>
<sequence length="516" mass="59339">MAGSRMEEILAAQLEAVNAFNKQLLAQIETLSATVKSMEGTIASLQEALLQKDESLTKSANKIRGISKLISNKSEKQSQPRQEQETASGKVKPKADLKARKNNGAKRDMHYELEEVVKDVYPDDTEFDIRTAIQIGIRESIRYRMVPMKFQKIVYRLHTYRQDERIYSCKASQAPLQNSSFDGSFIAGMAQLRYIYSMPVERIVRYFNDNGFHVNKATANGLLSKTADMFENLYTALGRAVLEDDYISCDETYYKVMDRADNADAPNINKEYIWAISAMNLNLAYYFYENGSRQGAVIYKKLEKYKGTVQSDGYAPYKSLGDGILRLSCFQHCKRKFLDIRDNPDADSIIELINQLYRQEHQHRIGVDGWTRDDNLKWRRKYSKDIMKALKVALKRIVSSPEYPPKSLMYAAANYMLGEWKGLENIFTSGLYKLDTNTIERLNRYISLSRRNSLFFGSHRGAERGVIFYSLACSCRLNNINFFEYLSDVINNAAALPPDTSLEKYRDLLPDMWTKK</sequence>
<dbReference type="Pfam" id="PF03050">
    <property type="entry name" value="DDE_Tnp_IS66"/>
    <property type="match status" value="1"/>
</dbReference>
<dbReference type="PANTHER" id="PTHR33678">
    <property type="entry name" value="BLL1576 PROTEIN"/>
    <property type="match status" value="1"/>
</dbReference>
<proteinExistence type="predicted"/>
<accession>A0ABV9L3V7</accession>